<keyword evidence="2" id="KW-1185">Reference proteome</keyword>
<comment type="caution">
    <text evidence="1">The sequence shown here is derived from an EMBL/GenBank/DDBJ whole genome shotgun (WGS) entry which is preliminary data.</text>
</comment>
<evidence type="ECO:0000313" key="2">
    <source>
        <dbReference type="Proteomes" id="UP000295649"/>
    </source>
</evidence>
<protein>
    <recommendedName>
        <fullName evidence="3">Secreted protein</fullName>
    </recommendedName>
</protein>
<gene>
    <name evidence="1" type="ORF">EDE11_101250</name>
</gene>
<sequence>MKLLSSPLPLNSLDSPFPKMREAVLPAGLQPSRERRHSRTGLIAGMFALSFGTIAPTFASQIVVTFEDIGPSTNYQIPEGYGGISGWESTGQWSDYYGSSHSPALGDHFFHGWGGELSFDSAPVIFEGTYYNFWGSDREISYSLYYQGQLVYNEALNPTSQPFDPYWLASGYSGLVDKIYFYGTSDGIVIDNLTYTTAPVPLPGAALLFGSILAGFSLNASRRKVG</sequence>
<organism evidence="1 2">
    <name type="scientific">Methylomonas methanica</name>
    <dbReference type="NCBI Taxonomy" id="421"/>
    <lineage>
        <taxon>Bacteria</taxon>
        <taxon>Pseudomonadati</taxon>
        <taxon>Pseudomonadota</taxon>
        <taxon>Gammaproteobacteria</taxon>
        <taxon>Methylococcales</taxon>
        <taxon>Methylococcaceae</taxon>
        <taxon>Methylomonas</taxon>
    </lineage>
</organism>
<accession>A0ABY2CTD7</accession>
<evidence type="ECO:0000313" key="1">
    <source>
        <dbReference type="EMBL" id="TCV88460.1"/>
    </source>
</evidence>
<reference evidence="1 2" key="1">
    <citation type="submission" date="2019-03" db="EMBL/GenBank/DDBJ databases">
        <title>Systems level insights into methane cycling in arid and semi-arid ecosystems.</title>
        <authorList>
            <person name="Kalyuzhnaya M."/>
        </authorList>
    </citation>
    <scope>NUCLEOTIDE SEQUENCE [LARGE SCALE GENOMIC DNA]</scope>
    <source>
        <strain evidence="1 2">S-1</strain>
    </source>
</reference>
<dbReference type="Proteomes" id="UP000295649">
    <property type="component" value="Unassembled WGS sequence"/>
</dbReference>
<dbReference type="RefSeq" id="WP_132324804.1">
    <property type="nucleotide sequence ID" value="NZ_LUUF01000083.1"/>
</dbReference>
<evidence type="ECO:0008006" key="3">
    <source>
        <dbReference type="Google" id="ProtNLM"/>
    </source>
</evidence>
<name>A0ABY2CTD7_METMH</name>
<proteinExistence type="predicted"/>
<dbReference type="EMBL" id="SMCN01000001">
    <property type="protein sequence ID" value="TCV88460.1"/>
    <property type="molecule type" value="Genomic_DNA"/>
</dbReference>